<evidence type="ECO:0000313" key="2">
    <source>
        <dbReference type="Proteomes" id="UP000000758"/>
    </source>
</evidence>
<keyword evidence="2" id="KW-1185">Reference proteome</keyword>
<organism evidence="1 2">
    <name type="scientific">Cenarchaeum symbiosum (strain A)</name>
    <dbReference type="NCBI Taxonomy" id="414004"/>
    <lineage>
        <taxon>Archaea</taxon>
        <taxon>Nitrososphaerota</taxon>
        <taxon>Candidatus Cenarchaeales</taxon>
        <taxon>Candidatus Cenarchaeaceae</taxon>
        <taxon>Candidatus Cenarchaeum</taxon>
    </lineage>
</organism>
<sequence>MGRTGCKNPASGLSPACIDISTGLTPEQPFPHPPACQPQKGCIENSQRVWKDCQVKKCRCGYASALAALARTGFSAPRIKDAVCCPLGASAVSRGCPRGCCVAICRVLDQSPRQDGLFPKEKRGDNRCPCRGLLAAGVLSPLLHAKLACLAEPAVQRCRACIYEQFVYRAVRRGGRVPITPHLCYCAAVGVLLEGVCIVYDGSIPRAVLPEQASRLFVACLAPFWGVD</sequence>
<gene>
    <name evidence="1" type="ordered locus">CENSYa_0712</name>
</gene>
<dbReference type="HOGENOM" id="CLU_1212579_0_0_2"/>
<proteinExistence type="predicted"/>
<dbReference type="EMBL" id="DP000238">
    <property type="protein sequence ID" value="ABK77345.1"/>
    <property type="molecule type" value="Genomic_DNA"/>
</dbReference>
<dbReference type="STRING" id="414004.CENSYa_0712"/>
<dbReference type="KEGG" id="csy:CENSYa_0712"/>
<protein>
    <submittedName>
        <fullName evidence="1">Uncharacterized protein</fullName>
    </submittedName>
</protein>
<dbReference type="AlphaFoldDB" id="A0RVH8"/>
<reference evidence="1 2" key="1">
    <citation type="journal article" date="2006" name="Proc. Natl. Acad. Sci. U.S.A.">
        <title>Genomic analysis of the uncultivated marine crenarchaeote Cenarchaeum symbiosum.</title>
        <authorList>
            <person name="Hallam S.J."/>
            <person name="Konstantinidis K.T."/>
            <person name="Putnam N."/>
            <person name="Schleper C."/>
            <person name="Watanabe Y."/>
            <person name="Sugahara J."/>
            <person name="Preston C."/>
            <person name="de la Torre J."/>
            <person name="Richardson P.M."/>
            <person name="DeLong E.F."/>
        </authorList>
    </citation>
    <scope>NUCLEOTIDE SEQUENCE [LARGE SCALE GENOMIC DNA]</scope>
    <source>
        <strain evidence="2">A</strain>
    </source>
</reference>
<dbReference type="Proteomes" id="UP000000758">
    <property type="component" value="Chromosome"/>
</dbReference>
<accession>A0RVH8</accession>
<evidence type="ECO:0000313" key="1">
    <source>
        <dbReference type="EMBL" id="ABK77345.1"/>
    </source>
</evidence>
<dbReference type="EnsemblBacteria" id="ABK77345">
    <property type="protein sequence ID" value="ABK77345"/>
    <property type="gene ID" value="CENSYa_0712"/>
</dbReference>
<name>A0RVH8_CENSY</name>